<evidence type="ECO:0000259" key="2">
    <source>
        <dbReference type="Pfam" id="PF25540"/>
    </source>
</evidence>
<dbReference type="Proteomes" id="UP000024837">
    <property type="component" value="Unassembled WGS sequence"/>
</dbReference>
<dbReference type="PANTHER" id="PTHR37543:SF1">
    <property type="entry name" value="CCCH ZINC FINGER DNA BINDING PROTEIN (AFU_ORTHOLOGUE AFUA_5G12760)"/>
    <property type="match status" value="1"/>
</dbReference>
<dbReference type="EMBL" id="KI966390">
    <property type="protein sequence ID" value="EWC48405.1"/>
    <property type="molecule type" value="Genomic_DNA"/>
</dbReference>
<dbReference type="HOGENOM" id="CLU_031811_0_1_1"/>
<accession>W7IGQ9</accession>
<feature type="domain" description="Tandem CCCH zinc finger" evidence="3">
    <location>
        <begin position="456"/>
        <end position="504"/>
    </location>
</feature>
<evidence type="ECO:0000256" key="1">
    <source>
        <dbReference type="SAM" id="Coils"/>
    </source>
</evidence>
<dbReference type="PANTHER" id="PTHR37543">
    <property type="entry name" value="CCCH ZINC FINGER DNA BINDING PROTEIN (AFU_ORTHOLOGUE AFUA_5G12760)"/>
    <property type="match status" value="1"/>
</dbReference>
<protein>
    <recommendedName>
        <fullName evidence="6">C3H1-type domain-containing protein</fullName>
    </recommendedName>
</protein>
<organism evidence="4 5">
    <name type="scientific">Drechslerella stenobrocha 248</name>
    <dbReference type="NCBI Taxonomy" id="1043628"/>
    <lineage>
        <taxon>Eukaryota</taxon>
        <taxon>Fungi</taxon>
        <taxon>Dikarya</taxon>
        <taxon>Ascomycota</taxon>
        <taxon>Pezizomycotina</taxon>
        <taxon>Orbiliomycetes</taxon>
        <taxon>Orbiliales</taxon>
        <taxon>Orbiliaceae</taxon>
        <taxon>Drechslerella</taxon>
    </lineage>
</organism>
<evidence type="ECO:0000313" key="4">
    <source>
        <dbReference type="EMBL" id="EWC48405.1"/>
    </source>
</evidence>
<dbReference type="AlphaFoldDB" id="W7IGQ9"/>
<name>W7IGQ9_9PEZI</name>
<feature type="domain" description="DUF7923" evidence="2">
    <location>
        <begin position="91"/>
        <end position="271"/>
    </location>
</feature>
<keyword evidence="5" id="KW-1185">Reference proteome</keyword>
<keyword evidence="1" id="KW-0175">Coiled coil</keyword>
<reference evidence="4 5" key="1">
    <citation type="submission" date="2013-05" db="EMBL/GenBank/DDBJ databases">
        <title>Drechslerella stenobrocha genome reveals carnivorous origination and mechanical trapping mechanism of predatory fungi.</title>
        <authorList>
            <person name="Liu X."/>
            <person name="Zhang W."/>
            <person name="Liu K."/>
        </authorList>
    </citation>
    <scope>NUCLEOTIDE SEQUENCE [LARGE SCALE GENOMIC DNA]</scope>
    <source>
        <strain evidence="4 5">248</strain>
    </source>
</reference>
<evidence type="ECO:0000313" key="5">
    <source>
        <dbReference type="Proteomes" id="UP000024837"/>
    </source>
</evidence>
<dbReference type="InterPro" id="IPR057654">
    <property type="entry name" value="Znf-CCCH_tandem"/>
</dbReference>
<dbReference type="InterPro" id="IPR057683">
    <property type="entry name" value="DUF7923"/>
</dbReference>
<gene>
    <name evidence="4" type="ORF">DRE_02174</name>
</gene>
<dbReference type="Pfam" id="PF25543">
    <property type="entry name" value="zf-CCCH_tandem"/>
    <property type="match status" value="1"/>
</dbReference>
<feature type="coiled-coil region" evidence="1">
    <location>
        <begin position="28"/>
        <end position="87"/>
    </location>
</feature>
<sequence length="507" mass="56398">MEMMGASAANDLPNAALLQSYRSRFEGLAETERQKNELITELLQQNERLTTLLERFEDDLEREKNFARQSQREIKSLKIENNAAEEKLISYPYIQVLIDGDGMLFDLELIKRKKDGGSEAAERLLQEIRELVRIKGDKLRSMRDFDIRALVFANLDGLSKTLVKANLINPGDLQQFFIGFTQRLEHVNFIDVGYGKEMADSKIRGEFSFHMKDPRCRLILFGGSHDNGYAPFLKTCTATNPDCPIWLLEGPPAARDIVSMNLPSYSFHKIFSKESQNELTSIAAAAESPPLQSATLSPISNGTFNGHASMQTNGHSNGNGVGNGNSNGNGTMGAYHMPAAGHQFSYASAAVAPSPLTLARPSSIKYNSNSPTMEPAKTIVISGSGSTVNTGPATPRGIQHTMVASADAERVNYIKGLNPRACNNHYLRASCYNQQCSYSHKYKLNAEDIRTLRYIIERSKPCQAMKKRGFCEDEKCYYGHQCPFRTTTRGGAEKCSNNYCRFCQDDD</sequence>
<evidence type="ECO:0008006" key="6">
    <source>
        <dbReference type="Google" id="ProtNLM"/>
    </source>
</evidence>
<proteinExistence type="predicted"/>
<dbReference type="Pfam" id="PF25540">
    <property type="entry name" value="DUF7923"/>
    <property type="match status" value="1"/>
</dbReference>
<evidence type="ECO:0000259" key="3">
    <source>
        <dbReference type="Pfam" id="PF25543"/>
    </source>
</evidence>
<dbReference type="OrthoDB" id="2270193at2759"/>